<dbReference type="GeneID" id="106805644"/>
<dbReference type="RefSeq" id="XP_014662818.1">
    <property type="nucleotide sequence ID" value="XM_014807332.1"/>
</dbReference>
<evidence type="ECO:0000256" key="1">
    <source>
        <dbReference type="SAM" id="MobiDB-lite"/>
    </source>
</evidence>
<feature type="compositionally biased region" description="Polar residues" evidence="1">
    <location>
        <begin position="156"/>
        <end position="165"/>
    </location>
</feature>
<feature type="compositionally biased region" description="Basic and acidic residues" evidence="1">
    <location>
        <begin position="43"/>
        <end position="60"/>
    </location>
</feature>
<keyword evidence="2" id="KW-1185">Reference proteome</keyword>
<sequence>MEGEPLCESLPQQTLSDSSSVNEFDELKQKLSQLCSEASDDAAPCRDRTPRTCKDRHVEQDVGAQPECATADDDENDDEMEEIPATFRRPKSKSLPGEMIEIHTNILLQQRMERMDDLAPHSAIHPRRKVSFPAEGYLPMRLRKNSIPEEVEPTLEQISRFQSISRGVLPATVDDDDESEERLADDSDEHSLGDVKYPSSRDDTETTADQPTECQQQQQPKQKKLLLRKNTPANFPKISKIDFHGPKAGGSLASEDVSEKTSEAGAAGGQNRRRRLEL</sequence>
<evidence type="ECO:0000313" key="2">
    <source>
        <dbReference type="Proteomes" id="UP000695022"/>
    </source>
</evidence>
<proteinExistence type="predicted"/>
<protein>
    <submittedName>
        <fullName evidence="3">Uncharacterized protein LOC106805644</fullName>
    </submittedName>
</protein>
<feature type="compositionally biased region" description="Basic and acidic residues" evidence="1">
    <location>
        <begin position="181"/>
        <end position="204"/>
    </location>
</feature>
<accession>A0ABM1DS97</accession>
<dbReference type="Proteomes" id="UP000695022">
    <property type="component" value="Unplaced"/>
</dbReference>
<feature type="compositionally biased region" description="Acidic residues" evidence="1">
    <location>
        <begin position="70"/>
        <end position="82"/>
    </location>
</feature>
<feature type="compositionally biased region" description="Polar residues" evidence="1">
    <location>
        <begin position="10"/>
        <end position="21"/>
    </location>
</feature>
<name>A0ABM1DS97_PRICU</name>
<organism evidence="2 3">
    <name type="scientific">Priapulus caudatus</name>
    <name type="common">Priapulid worm</name>
    <dbReference type="NCBI Taxonomy" id="37621"/>
    <lineage>
        <taxon>Eukaryota</taxon>
        <taxon>Metazoa</taxon>
        <taxon>Ecdysozoa</taxon>
        <taxon>Scalidophora</taxon>
        <taxon>Priapulida</taxon>
        <taxon>Priapulimorpha</taxon>
        <taxon>Priapulimorphida</taxon>
        <taxon>Priapulidae</taxon>
        <taxon>Priapulus</taxon>
    </lineage>
</organism>
<feature type="region of interest" description="Disordered" evidence="1">
    <location>
        <begin position="35"/>
        <end position="96"/>
    </location>
</feature>
<evidence type="ECO:0000313" key="3">
    <source>
        <dbReference type="RefSeq" id="XP_014662818.1"/>
    </source>
</evidence>
<gene>
    <name evidence="3" type="primary">LOC106805644</name>
</gene>
<feature type="region of interest" description="Disordered" evidence="1">
    <location>
        <begin position="146"/>
        <end position="278"/>
    </location>
</feature>
<reference evidence="3" key="1">
    <citation type="submission" date="2025-08" db="UniProtKB">
        <authorList>
            <consortium name="RefSeq"/>
        </authorList>
    </citation>
    <scope>IDENTIFICATION</scope>
</reference>
<feature type="region of interest" description="Disordered" evidence="1">
    <location>
        <begin position="1"/>
        <end position="21"/>
    </location>
</feature>